<sequence length="464" mass="53117">MIENLFMSVGAMKASTSWLYTQLKDHSDIYFPPQKEIHYFSHVRQQCDFESRDNRVRALASYLDQQNGYPGDFVEDNVTDFKWFGRYAAQHEVDDRWYQSLYQDSGTAKYCADFSNLNGCLDEAGWQLVRANTNNIRAIYVLRDPLERVWSHYKFELAWNGLAHEISHEYFKRFQETLDQEWFWKHARYDEIVKNLRSFLANHELRIFYFEDFRRTPREALARVCDFLEIEHQFPAIDNASDKVNSSPDVPIPDEFLVYLADRLQPVYDELDKLGINHVGWRRHEQSLAAISRRSQRVTASDYYSEDPLVLRALIDKYEKELSSLGTMLGSRAEEITSLRQLSQKYEKRILEQDRIISDLNRRAAASDSTMFETHAADYDVAQTAIGSAFSDQIAMVGNEKKFVPAPDDRSDATKNATLIGMSLDSAITPSDGGQLLSSSSVGSAGATGQIVASDIHGPDSGTP</sequence>
<evidence type="ECO:0008006" key="3">
    <source>
        <dbReference type="Google" id="ProtNLM"/>
    </source>
</evidence>
<dbReference type="HOGENOM" id="CLU_588845_0_0_4"/>
<dbReference type="Gene3D" id="3.40.50.300">
    <property type="entry name" value="P-loop containing nucleotide triphosphate hydrolases"/>
    <property type="match status" value="1"/>
</dbReference>
<organism evidence="2">
    <name type="scientific">Burkholderia orbicola (strain AU 1054)</name>
    <dbReference type="NCBI Taxonomy" id="331271"/>
    <lineage>
        <taxon>Bacteria</taxon>
        <taxon>Pseudomonadati</taxon>
        <taxon>Pseudomonadota</taxon>
        <taxon>Betaproteobacteria</taxon>
        <taxon>Burkholderiales</taxon>
        <taxon>Burkholderiaceae</taxon>
        <taxon>Burkholderia</taxon>
        <taxon>Burkholderia cepacia complex</taxon>
        <taxon>Burkholderia orbicola</taxon>
    </lineage>
</organism>
<gene>
    <name evidence="2" type="ordered locus">Bcen_0289</name>
</gene>
<dbReference type="EMBL" id="CP000378">
    <property type="protein sequence ID" value="ABF75201.1"/>
    <property type="molecule type" value="Genomic_DNA"/>
</dbReference>
<dbReference type="InterPro" id="IPR027417">
    <property type="entry name" value="P-loop_NTPase"/>
</dbReference>
<dbReference type="GO" id="GO:0008146">
    <property type="term" value="F:sulfotransferase activity"/>
    <property type="evidence" value="ECO:0007669"/>
    <property type="project" value="InterPro"/>
</dbReference>
<reference evidence="2" key="1">
    <citation type="submission" date="2006-05" db="EMBL/GenBank/DDBJ databases">
        <title>Complete sequence of chromosome 1 of Burkholderia cenocepacia AU 1054.</title>
        <authorList>
            <consortium name="US DOE Joint Genome Institute"/>
            <person name="Copeland A."/>
            <person name="Lucas S."/>
            <person name="Lapidus A."/>
            <person name="Barry K."/>
            <person name="Detter J.C."/>
            <person name="Glavina del Rio T."/>
            <person name="Hammon N."/>
            <person name="Israni S."/>
            <person name="Dalin E."/>
            <person name="Tice H."/>
            <person name="Pitluck S."/>
            <person name="Chain P."/>
            <person name="Malfatti S."/>
            <person name="Shin M."/>
            <person name="Vergez L."/>
            <person name="Schmutz J."/>
            <person name="Larimer F."/>
            <person name="Land M."/>
            <person name="Hauser L."/>
            <person name="Kyrpides N."/>
            <person name="Lykidis A."/>
            <person name="LiPuma J.J."/>
            <person name="Konstantinidis K."/>
            <person name="Tiedje J.M."/>
            <person name="Richardson P."/>
        </authorList>
    </citation>
    <scope>NUCLEOTIDE SEQUENCE [LARGE SCALE GENOMIC DNA]</scope>
    <source>
        <strain evidence="2">AU 1054</strain>
    </source>
</reference>
<evidence type="ECO:0000313" key="2">
    <source>
        <dbReference type="EMBL" id="ABF75201.1"/>
    </source>
</evidence>
<evidence type="ECO:0000256" key="1">
    <source>
        <dbReference type="ARBA" id="ARBA00022679"/>
    </source>
</evidence>
<protein>
    <recommendedName>
        <fullName evidence="3">Sulfotransferase domain-containing protein</fullName>
    </recommendedName>
</protein>
<dbReference type="PANTHER" id="PTHR10605">
    <property type="entry name" value="HEPARAN SULFATE SULFOTRANSFERASE"/>
    <property type="match status" value="1"/>
</dbReference>
<dbReference type="AlphaFoldDB" id="A0A0H2XMT7"/>
<proteinExistence type="predicted"/>
<accession>A0A0H2XMT7</accession>
<keyword evidence="1" id="KW-0808">Transferase</keyword>
<dbReference type="Pfam" id="PF13469">
    <property type="entry name" value="Sulfotransfer_3"/>
    <property type="match status" value="1"/>
</dbReference>
<dbReference type="PANTHER" id="PTHR10605:SF56">
    <property type="entry name" value="BIFUNCTIONAL HEPARAN SULFATE N-DEACETYLASE_N-SULFOTRANSFERASE"/>
    <property type="match status" value="1"/>
</dbReference>
<dbReference type="SUPFAM" id="SSF52540">
    <property type="entry name" value="P-loop containing nucleoside triphosphate hydrolases"/>
    <property type="match status" value="1"/>
</dbReference>
<dbReference type="InterPro" id="IPR037359">
    <property type="entry name" value="NST/OST"/>
</dbReference>
<name>A0A0H2XMT7_BURO1</name>